<dbReference type="PANTHER" id="PTHR36183">
    <property type="entry name" value="BETA-GLUCURONIDASE"/>
    <property type="match status" value="1"/>
</dbReference>
<name>A0A0C9UQU2_SPHS4</name>
<dbReference type="Gene3D" id="3.20.20.80">
    <property type="entry name" value="Glycosidases"/>
    <property type="match status" value="1"/>
</dbReference>
<dbReference type="EMBL" id="KN837325">
    <property type="protein sequence ID" value="KIJ27746.1"/>
    <property type="molecule type" value="Genomic_DNA"/>
</dbReference>
<evidence type="ECO:0000259" key="2">
    <source>
        <dbReference type="Pfam" id="PF16862"/>
    </source>
</evidence>
<dbReference type="InterPro" id="IPR017853">
    <property type="entry name" value="GH"/>
</dbReference>
<gene>
    <name evidence="3" type="ORF">M422DRAFT_271032</name>
</gene>
<feature type="chain" id="PRO_5002204315" evidence="1">
    <location>
        <begin position="23"/>
        <end position="530"/>
    </location>
</feature>
<evidence type="ECO:0000313" key="4">
    <source>
        <dbReference type="Proteomes" id="UP000054279"/>
    </source>
</evidence>
<reference evidence="3 4" key="1">
    <citation type="submission" date="2014-06" db="EMBL/GenBank/DDBJ databases">
        <title>Evolutionary Origins and Diversification of the Mycorrhizal Mutualists.</title>
        <authorList>
            <consortium name="DOE Joint Genome Institute"/>
            <consortium name="Mycorrhizal Genomics Consortium"/>
            <person name="Kohler A."/>
            <person name="Kuo A."/>
            <person name="Nagy L.G."/>
            <person name="Floudas D."/>
            <person name="Copeland A."/>
            <person name="Barry K.W."/>
            <person name="Cichocki N."/>
            <person name="Veneault-Fourrey C."/>
            <person name="LaButti K."/>
            <person name="Lindquist E.A."/>
            <person name="Lipzen A."/>
            <person name="Lundell T."/>
            <person name="Morin E."/>
            <person name="Murat C."/>
            <person name="Riley R."/>
            <person name="Ohm R."/>
            <person name="Sun H."/>
            <person name="Tunlid A."/>
            <person name="Henrissat B."/>
            <person name="Grigoriev I.V."/>
            <person name="Hibbett D.S."/>
            <person name="Martin F."/>
        </authorList>
    </citation>
    <scope>NUCLEOTIDE SEQUENCE [LARGE SCALE GENOMIC DNA]</scope>
    <source>
        <strain evidence="3 4">SS14</strain>
    </source>
</reference>
<keyword evidence="1" id="KW-0732">Signal</keyword>
<dbReference type="HOGENOM" id="CLU_022148_2_0_1"/>
<keyword evidence="4" id="KW-1185">Reference proteome</keyword>
<accession>A0A0C9UQU2</accession>
<evidence type="ECO:0000313" key="3">
    <source>
        <dbReference type="EMBL" id="KIJ27746.1"/>
    </source>
</evidence>
<dbReference type="SUPFAM" id="SSF51445">
    <property type="entry name" value="(Trans)glycosidases"/>
    <property type="match status" value="1"/>
</dbReference>
<organism evidence="3 4">
    <name type="scientific">Sphaerobolus stellatus (strain SS14)</name>
    <dbReference type="NCBI Taxonomy" id="990650"/>
    <lineage>
        <taxon>Eukaryota</taxon>
        <taxon>Fungi</taxon>
        <taxon>Dikarya</taxon>
        <taxon>Basidiomycota</taxon>
        <taxon>Agaricomycotina</taxon>
        <taxon>Agaricomycetes</taxon>
        <taxon>Phallomycetidae</taxon>
        <taxon>Geastrales</taxon>
        <taxon>Sphaerobolaceae</taxon>
        <taxon>Sphaerobolus</taxon>
    </lineage>
</organism>
<feature type="signal peptide" evidence="1">
    <location>
        <begin position="1"/>
        <end position="22"/>
    </location>
</feature>
<dbReference type="PANTHER" id="PTHR36183:SF2">
    <property type="entry name" value="BETA-GLUCURONIDASE C-TERMINAL DOMAIN-CONTAINING PROTEIN"/>
    <property type="match status" value="1"/>
</dbReference>
<dbReference type="GO" id="GO:0016787">
    <property type="term" value="F:hydrolase activity"/>
    <property type="evidence" value="ECO:0007669"/>
    <property type="project" value="UniProtKB-KW"/>
</dbReference>
<dbReference type="Pfam" id="PF16862">
    <property type="entry name" value="Glyco_hydro_79C"/>
    <property type="match status" value="1"/>
</dbReference>
<dbReference type="InterPro" id="IPR052974">
    <property type="entry name" value="GH79_Enzymes"/>
</dbReference>
<evidence type="ECO:0000256" key="1">
    <source>
        <dbReference type="SAM" id="SignalP"/>
    </source>
</evidence>
<protein>
    <submittedName>
        <fullName evidence="3">Glycoside hydrolase family 79 protein</fullName>
    </submittedName>
</protein>
<dbReference type="Proteomes" id="UP000054279">
    <property type="component" value="Unassembled WGS sequence"/>
</dbReference>
<sequence>MLPSILLVAIAIAIVGVDRVYAQSTLTISVPLTAPTQAVSVSPALLSFSIEGDRWPEWVANPPSYTTRNDFTFNALSNLGALTGLPPNIRVGANSEDRIQLDNTVNVVQASFPPPTASLPYPEASAVLVSDGYYTLSRFLPSGTHMTWGLNFGTTNTAPAIAQAKSILSTFSSTGASTAAGISLDLLELGNEPDLYGTNGHRTSGYSISQYVSEWNTVMSAIISATSLKTGVRPFILGLSFGHSDHGVGEFSPQQAFADGYLTTNAGKFVTIISQHNYEGGCCTALVSNLMSKSLTRSNLTAFTSDIQAVKAKGLKYIFGETNSYFNHGVPSVSDTGGAAVWVVDYTLFAGTLGIANMFFHEGIGFKYNLFQPVSLNRSIEDATPLNPPVAAHVQPAYYAAIVIAEFLGSSTRNLVELSTTSSNIISAYALYSGTSISRVLLINHQAFLSSSSGSARPSVSVFFSLSGGGKTVQIKRLSIPFADSKSGLKWGGQSYETSNALVSGSLVTTSQVLTDPIVVSATEVVMVTS</sequence>
<proteinExistence type="predicted"/>
<keyword evidence="3" id="KW-0378">Hydrolase</keyword>
<dbReference type="AlphaFoldDB" id="A0A0C9UQU2"/>
<dbReference type="OrthoDB" id="2796951at2759"/>
<feature type="domain" description="Beta-glucuronidase C-terminal" evidence="2">
    <location>
        <begin position="428"/>
        <end position="527"/>
    </location>
</feature>
<dbReference type="InterPro" id="IPR031728">
    <property type="entry name" value="GlcAase_C"/>
</dbReference>